<evidence type="ECO:0000313" key="1">
    <source>
        <dbReference type="EMBL" id="BET24631.1"/>
    </source>
</evidence>
<protein>
    <recommendedName>
        <fullName evidence="3">Lipoprotein</fullName>
    </recommendedName>
</protein>
<organism evidence="1 2">
    <name type="scientific">Limnobacter thiooxidans</name>
    <dbReference type="NCBI Taxonomy" id="131080"/>
    <lineage>
        <taxon>Bacteria</taxon>
        <taxon>Pseudomonadati</taxon>
        <taxon>Pseudomonadota</taxon>
        <taxon>Betaproteobacteria</taxon>
        <taxon>Burkholderiales</taxon>
        <taxon>Burkholderiaceae</taxon>
        <taxon>Limnobacter</taxon>
    </lineage>
</organism>
<dbReference type="PROSITE" id="PS51257">
    <property type="entry name" value="PROKAR_LIPOPROTEIN"/>
    <property type="match status" value="1"/>
</dbReference>
<keyword evidence="2" id="KW-1185">Reference proteome</keyword>
<dbReference type="AlphaFoldDB" id="A0AA86IYQ3"/>
<evidence type="ECO:0000313" key="2">
    <source>
        <dbReference type="Proteomes" id="UP001329151"/>
    </source>
</evidence>
<proteinExistence type="predicted"/>
<dbReference type="Proteomes" id="UP001329151">
    <property type="component" value="Chromosome"/>
</dbReference>
<gene>
    <name evidence="1" type="ORF">RGQ30_01320</name>
</gene>
<evidence type="ECO:0008006" key="3">
    <source>
        <dbReference type="Google" id="ProtNLM"/>
    </source>
</evidence>
<sequence length="226" mass="24908">MIRPVSSAIPPLLTHVFARLLACLLATGLLTACNPRTQLNEDNLLKGARAETFILSHGAFCARLPTVEAIDQYSRDLIPANSVVARDVKAWDLSGLLDILQTRDGRWVIMPSTGLKKLDGVHFRQGPQGENEALCFGRLWVERTVDFAENKPFGLSDAVSARFEANLKDAHMLHHFRNLKVESFDPSVFTLSTGTAVAGTLQPSFVIEMALRPTHTGWYLAKNGVQ</sequence>
<dbReference type="EMBL" id="AP028947">
    <property type="protein sequence ID" value="BET24631.1"/>
    <property type="molecule type" value="Genomic_DNA"/>
</dbReference>
<accession>A0AA86IYQ3</accession>
<name>A0AA86IYQ3_9BURK</name>
<reference evidence="1 2" key="1">
    <citation type="submission" date="2023-10" db="EMBL/GenBank/DDBJ databases">
        <title>Complete Genome Sequence of Limnobacter thiooxidans CS-K2T, Isolated from freshwater lake sediments in Bavaria, Germany.</title>
        <authorList>
            <person name="Naruki M."/>
            <person name="Watanabe A."/>
            <person name="Warashina T."/>
            <person name="Morita T."/>
            <person name="Arakawa K."/>
        </authorList>
    </citation>
    <scope>NUCLEOTIDE SEQUENCE [LARGE SCALE GENOMIC DNA]</scope>
    <source>
        <strain evidence="1 2">CS-K2</strain>
    </source>
</reference>
<dbReference type="KEGG" id="lto:RGQ30_01320"/>
<dbReference type="RefSeq" id="WP_130557129.1">
    <property type="nucleotide sequence ID" value="NZ_AP028947.1"/>
</dbReference>